<proteinExistence type="predicted"/>
<dbReference type="Proteomes" id="UP001295423">
    <property type="component" value="Unassembled WGS sequence"/>
</dbReference>
<protein>
    <submittedName>
        <fullName evidence="1">Uncharacterized protein</fullName>
    </submittedName>
</protein>
<accession>A0AAD2CDS3</accession>
<dbReference type="EMBL" id="CAKOGP040000132">
    <property type="protein sequence ID" value="CAJ1931200.1"/>
    <property type="molecule type" value="Genomic_DNA"/>
</dbReference>
<evidence type="ECO:0000313" key="1">
    <source>
        <dbReference type="EMBL" id="CAJ1931200.1"/>
    </source>
</evidence>
<organism evidence="1 2">
    <name type="scientific">Cylindrotheca closterium</name>
    <dbReference type="NCBI Taxonomy" id="2856"/>
    <lineage>
        <taxon>Eukaryota</taxon>
        <taxon>Sar</taxon>
        <taxon>Stramenopiles</taxon>
        <taxon>Ochrophyta</taxon>
        <taxon>Bacillariophyta</taxon>
        <taxon>Bacillariophyceae</taxon>
        <taxon>Bacillariophycidae</taxon>
        <taxon>Bacillariales</taxon>
        <taxon>Bacillariaceae</taxon>
        <taxon>Cylindrotheca</taxon>
    </lineage>
</organism>
<gene>
    <name evidence="1" type="ORF">CYCCA115_LOCUS2283</name>
</gene>
<keyword evidence="2" id="KW-1185">Reference proteome</keyword>
<sequence>MIVDYSFGGPNNKKMKPAGEGAVEFSMAPLPIRNALMIANPDYGPVSMFKNNMLNGFCHIQLSTPGAIKLEVIFLALPLVLPMSWTESLGSVLSWKLSLT</sequence>
<evidence type="ECO:0000313" key="2">
    <source>
        <dbReference type="Proteomes" id="UP001295423"/>
    </source>
</evidence>
<reference evidence="1" key="1">
    <citation type="submission" date="2023-08" db="EMBL/GenBank/DDBJ databases">
        <authorList>
            <person name="Audoor S."/>
            <person name="Bilcke G."/>
        </authorList>
    </citation>
    <scope>NUCLEOTIDE SEQUENCE</scope>
</reference>
<name>A0AAD2CDS3_9STRA</name>
<dbReference type="AlphaFoldDB" id="A0AAD2CDS3"/>
<comment type="caution">
    <text evidence="1">The sequence shown here is derived from an EMBL/GenBank/DDBJ whole genome shotgun (WGS) entry which is preliminary data.</text>
</comment>